<dbReference type="PRINTS" id="PR00069">
    <property type="entry name" value="ALDKETRDTASE"/>
</dbReference>
<proteinExistence type="predicted"/>
<sequence>MEKLYDAGKLKAIGLSNFDVAQLQNVYDHARIKPANLQVMCNVYWPQLELHKLCKNLNISFTAYSPLGSPGNRRWGRDRNGQEMGPLNDPVVEQFAEKYRKTPAQILLRYLIQRGMTAIPKTVRLQRLKENMDIFDFTLSDNEMETLNSLRRRARSYG</sequence>
<gene>
    <name evidence="2" type="ORF">OESDEN_11086</name>
</gene>
<dbReference type="GO" id="GO:0016491">
    <property type="term" value="F:oxidoreductase activity"/>
    <property type="evidence" value="ECO:0007669"/>
    <property type="project" value="InterPro"/>
</dbReference>
<dbReference type="OrthoDB" id="416253at2759"/>
<feature type="domain" description="NADP-dependent oxidoreductase" evidence="1">
    <location>
        <begin position="1"/>
        <end position="150"/>
    </location>
</feature>
<keyword evidence="3" id="KW-1185">Reference proteome</keyword>
<dbReference type="InterPro" id="IPR023210">
    <property type="entry name" value="NADP_OxRdtase_dom"/>
</dbReference>
<dbReference type="Gene3D" id="3.20.20.100">
    <property type="entry name" value="NADP-dependent oxidoreductase domain"/>
    <property type="match status" value="1"/>
</dbReference>
<evidence type="ECO:0000259" key="1">
    <source>
        <dbReference type="Pfam" id="PF00248"/>
    </source>
</evidence>
<dbReference type="PANTHER" id="PTHR11732">
    <property type="entry name" value="ALDO/KETO REDUCTASE"/>
    <property type="match status" value="1"/>
</dbReference>
<dbReference type="SUPFAM" id="SSF51430">
    <property type="entry name" value="NAD(P)-linked oxidoreductase"/>
    <property type="match status" value="1"/>
</dbReference>
<evidence type="ECO:0000313" key="3">
    <source>
        <dbReference type="Proteomes" id="UP000053660"/>
    </source>
</evidence>
<dbReference type="InterPro" id="IPR020471">
    <property type="entry name" value="AKR"/>
</dbReference>
<dbReference type="EMBL" id="KN554724">
    <property type="protein sequence ID" value="KHJ89102.1"/>
    <property type="molecule type" value="Genomic_DNA"/>
</dbReference>
<dbReference type="Pfam" id="PF00248">
    <property type="entry name" value="Aldo_ket_red"/>
    <property type="match status" value="1"/>
</dbReference>
<organism evidence="2 3">
    <name type="scientific">Oesophagostomum dentatum</name>
    <name type="common">Nodular worm</name>
    <dbReference type="NCBI Taxonomy" id="61180"/>
    <lineage>
        <taxon>Eukaryota</taxon>
        <taxon>Metazoa</taxon>
        <taxon>Ecdysozoa</taxon>
        <taxon>Nematoda</taxon>
        <taxon>Chromadorea</taxon>
        <taxon>Rhabditida</taxon>
        <taxon>Rhabditina</taxon>
        <taxon>Rhabditomorpha</taxon>
        <taxon>Strongyloidea</taxon>
        <taxon>Strongylidae</taxon>
        <taxon>Oesophagostomum</taxon>
    </lineage>
</organism>
<accession>A0A0B1T026</accession>
<dbReference type="AlphaFoldDB" id="A0A0B1T026"/>
<dbReference type="InterPro" id="IPR036812">
    <property type="entry name" value="NAD(P)_OxRdtase_dom_sf"/>
</dbReference>
<dbReference type="Proteomes" id="UP000053660">
    <property type="component" value="Unassembled WGS sequence"/>
</dbReference>
<protein>
    <submittedName>
        <fullName evidence="2">Oxidoreductase, aldo/keto reductase family protein</fullName>
    </submittedName>
</protein>
<reference evidence="2 3" key="1">
    <citation type="submission" date="2014-03" db="EMBL/GenBank/DDBJ databases">
        <title>Draft genome of the hookworm Oesophagostomum dentatum.</title>
        <authorList>
            <person name="Mitreva M."/>
        </authorList>
    </citation>
    <scope>NUCLEOTIDE SEQUENCE [LARGE SCALE GENOMIC DNA]</scope>
    <source>
        <strain evidence="2 3">OD-Hann</strain>
    </source>
</reference>
<name>A0A0B1T026_OESDE</name>
<evidence type="ECO:0000313" key="2">
    <source>
        <dbReference type="EMBL" id="KHJ89102.1"/>
    </source>
</evidence>